<dbReference type="AlphaFoldDB" id="A0A1H1C0U9"/>
<comment type="similarity">
    <text evidence="1">Belongs to the universal stress protein A family.</text>
</comment>
<organism evidence="3 4">
    <name type="scientific">Natronobacterium texcoconense</name>
    <dbReference type="NCBI Taxonomy" id="1095778"/>
    <lineage>
        <taxon>Archaea</taxon>
        <taxon>Methanobacteriati</taxon>
        <taxon>Methanobacteriota</taxon>
        <taxon>Stenosarchaea group</taxon>
        <taxon>Halobacteria</taxon>
        <taxon>Halobacteriales</taxon>
        <taxon>Natrialbaceae</taxon>
        <taxon>Natronobacterium</taxon>
    </lineage>
</organism>
<protein>
    <submittedName>
        <fullName evidence="3">Nucleotide-binding universal stress protein, UspA family</fullName>
    </submittedName>
</protein>
<proteinExistence type="inferred from homology"/>
<dbReference type="InterPro" id="IPR014729">
    <property type="entry name" value="Rossmann-like_a/b/a_fold"/>
</dbReference>
<evidence type="ECO:0000259" key="2">
    <source>
        <dbReference type="Pfam" id="PF00582"/>
    </source>
</evidence>
<dbReference type="STRING" id="1095778.SAMN04489842_1211"/>
<dbReference type="PANTHER" id="PTHR46268">
    <property type="entry name" value="STRESS RESPONSE PROTEIN NHAX"/>
    <property type="match status" value="1"/>
</dbReference>
<dbReference type="InterPro" id="IPR006016">
    <property type="entry name" value="UspA"/>
</dbReference>
<sequence length="150" mass="16031">MQSNVGDMGQSILVAHDGSSHAQDALEYALETFPDARIVLFHAIDPFEVTPDEGGLPPLTESWLEEQRADAAELFVEAREGVDDEGVTIETDTAVGSPPQTILGYVEDSEIDQVVLGGRGRSAGPGSEFRLGSTAELVVRRADVPVIVVR</sequence>
<feature type="domain" description="UspA" evidence="2">
    <location>
        <begin position="10"/>
        <end position="150"/>
    </location>
</feature>
<dbReference type="InterPro" id="IPR006015">
    <property type="entry name" value="Universal_stress_UspA"/>
</dbReference>
<accession>A0A1H1C0U9</accession>
<keyword evidence="4" id="KW-1185">Reference proteome</keyword>
<dbReference type="Pfam" id="PF00582">
    <property type="entry name" value="Usp"/>
    <property type="match status" value="1"/>
</dbReference>
<evidence type="ECO:0000313" key="3">
    <source>
        <dbReference type="EMBL" id="SDQ57266.1"/>
    </source>
</evidence>
<evidence type="ECO:0000256" key="1">
    <source>
        <dbReference type="ARBA" id="ARBA00008791"/>
    </source>
</evidence>
<gene>
    <name evidence="3" type="ORF">SAMN04489842_1211</name>
</gene>
<dbReference type="PRINTS" id="PR01438">
    <property type="entry name" value="UNVRSLSTRESS"/>
</dbReference>
<dbReference type="CDD" id="cd00293">
    <property type="entry name" value="USP-like"/>
    <property type="match status" value="1"/>
</dbReference>
<dbReference type="PANTHER" id="PTHR46268:SF24">
    <property type="entry name" value="UNIVERSAL STRESS PROTEIN"/>
    <property type="match status" value="1"/>
</dbReference>
<evidence type="ECO:0000313" key="4">
    <source>
        <dbReference type="Proteomes" id="UP000198848"/>
    </source>
</evidence>
<dbReference type="EMBL" id="FNLC01000001">
    <property type="protein sequence ID" value="SDQ57266.1"/>
    <property type="molecule type" value="Genomic_DNA"/>
</dbReference>
<reference evidence="4" key="1">
    <citation type="submission" date="2016-10" db="EMBL/GenBank/DDBJ databases">
        <authorList>
            <person name="Varghese N."/>
            <person name="Submissions S."/>
        </authorList>
    </citation>
    <scope>NUCLEOTIDE SEQUENCE [LARGE SCALE GENOMIC DNA]</scope>
    <source>
        <strain evidence="4">DSM 24767</strain>
    </source>
</reference>
<dbReference type="Proteomes" id="UP000198848">
    <property type="component" value="Unassembled WGS sequence"/>
</dbReference>
<dbReference type="Gene3D" id="3.40.50.620">
    <property type="entry name" value="HUPs"/>
    <property type="match status" value="1"/>
</dbReference>
<name>A0A1H1C0U9_NATTX</name>
<dbReference type="SUPFAM" id="SSF52402">
    <property type="entry name" value="Adenine nucleotide alpha hydrolases-like"/>
    <property type="match status" value="1"/>
</dbReference>